<evidence type="ECO:0008006" key="3">
    <source>
        <dbReference type="Google" id="ProtNLM"/>
    </source>
</evidence>
<dbReference type="PANTHER" id="PTHR42791">
    <property type="entry name" value="GNAT FAMILY ACETYLTRANSFERASE"/>
    <property type="match status" value="1"/>
</dbReference>
<dbReference type="PANTHER" id="PTHR42791:SF1">
    <property type="entry name" value="N-ACETYLTRANSFERASE DOMAIN-CONTAINING PROTEIN"/>
    <property type="match status" value="1"/>
</dbReference>
<reference evidence="1" key="2">
    <citation type="submission" date="2021-01" db="EMBL/GenBank/DDBJ databases">
        <authorList>
            <person name="Schikora-Tamarit M.A."/>
        </authorList>
    </citation>
    <scope>NUCLEOTIDE SEQUENCE</scope>
    <source>
        <strain evidence="1">CBS6075</strain>
    </source>
</reference>
<dbReference type="AlphaFoldDB" id="A0A9P8SZB4"/>
<protein>
    <recommendedName>
        <fullName evidence="3">N-acetyltransferase domain-containing protein</fullName>
    </recommendedName>
</protein>
<evidence type="ECO:0000313" key="2">
    <source>
        <dbReference type="Proteomes" id="UP000769157"/>
    </source>
</evidence>
<accession>A0A9P8SZB4</accession>
<dbReference type="GeneID" id="70239410"/>
<comment type="caution">
    <text evidence="1">The sequence shown here is derived from an EMBL/GenBank/DDBJ whole genome shotgun (WGS) entry which is preliminary data.</text>
</comment>
<proteinExistence type="predicted"/>
<dbReference type="OrthoDB" id="410198at2759"/>
<reference evidence="1" key="1">
    <citation type="journal article" date="2021" name="Open Biol.">
        <title>Shared evolutionary footprints suggest mitochondrial oxidative damage underlies multiple complex I losses in fungi.</title>
        <authorList>
            <person name="Schikora-Tamarit M.A."/>
            <person name="Marcet-Houben M."/>
            <person name="Nosek J."/>
            <person name="Gabaldon T."/>
        </authorList>
    </citation>
    <scope>NUCLEOTIDE SEQUENCE</scope>
    <source>
        <strain evidence="1">CBS6075</strain>
    </source>
</reference>
<dbReference type="SUPFAM" id="SSF55729">
    <property type="entry name" value="Acyl-CoA N-acyltransferases (Nat)"/>
    <property type="match status" value="1"/>
</dbReference>
<dbReference type="EMBL" id="JAEUBE010000511">
    <property type="protein sequence ID" value="KAH3660241.1"/>
    <property type="molecule type" value="Genomic_DNA"/>
</dbReference>
<dbReference type="Proteomes" id="UP000769157">
    <property type="component" value="Unassembled WGS sequence"/>
</dbReference>
<sequence length="249" mass="28374">MKTPKVEILEYSDCKKAARTLYESFDNDDVAKFVSRHLEDNPELKKQCDLLMYEAYIHSHILKGLVVGIKGDDHEESDSFETVAVFTHPNSGELDDYLTLVRSGFARLAWMTGAEGRQRIFGTMFKVLHENFENIMSVDPDGENTWTLVYLGSTPKARGKGNVRALMDYMFTNHIDPANSITYLESSAIKNLPIYSRFDFVPVADIWLGDKNDKNDSARMDVMVRGPQGKPWKFIDETRERTGYVVPSV</sequence>
<evidence type="ECO:0000313" key="1">
    <source>
        <dbReference type="EMBL" id="KAH3660241.1"/>
    </source>
</evidence>
<gene>
    <name evidence="1" type="ORF">OGAPHI_007446</name>
</gene>
<name>A0A9P8SZB4_9ASCO</name>
<dbReference type="Gene3D" id="3.40.630.30">
    <property type="match status" value="1"/>
</dbReference>
<keyword evidence="2" id="KW-1185">Reference proteome</keyword>
<organism evidence="1 2">
    <name type="scientific">Ogataea philodendri</name>
    <dbReference type="NCBI Taxonomy" id="1378263"/>
    <lineage>
        <taxon>Eukaryota</taxon>
        <taxon>Fungi</taxon>
        <taxon>Dikarya</taxon>
        <taxon>Ascomycota</taxon>
        <taxon>Saccharomycotina</taxon>
        <taxon>Pichiomycetes</taxon>
        <taxon>Pichiales</taxon>
        <taxon>Pichiaceae</taxon>
        <taxon>Ogataea</taxon>
    </lineage>
</organism>
<dbReference type="InterPro" id="IPR016181">
    <property type="entry name" value="Acyl_CoA_acyltransferase"/>
</dbReference>
<dbReference type="RefSeq" id="XP_046057952.1">
    <property type="nucleotide sequence ID" value="XM_046208843.1"/>
</dbReference>
<dbReference type="InterPro" id="IPR052523">
    <property type="entry name" value="Trichothecene_AcTrans"/>
</dbReference>